<comment type="similarity">
    <text evidence="2">Belongs to the shroom family.</text>
</comment>
<evidence type="ECO:0000256" key="1">
    <source>
        <dbReference type="ARBA" id="ARBA00004245"/>
    </source>
</evidence>
<dbReference type="PANTHER" id="PTHR15012">
    <property type="entry name" value="APICAL PROTEIN/SHROOM-RELATED"/>
    <property type="match status" value="1"/>
</dbReference>
<dbReference type="GO" id="GO:0005912">
    <property type="term" value="C:adherens junction"/>
    <property type="evidence" value="ECO:0007669"/>
    <property type="project" value="TreeGrafter"/>
</dbReference>
<comment type="subcellular location">
    <subcellularLocation>
        <location evidence="1">Cytoplasm</location>
        <location evidence="1">Cytoskeleton</location>
    </subcellularLocation>
</comment>
<dbReference type="GeneTree" id="ENSGT00940000155212"/>
<dbReference type="PANTHER" id="PTHR15012:SF8">
    <property type="entry name" value="PROTEIN SHROOM2"/>
    <property type="match status" value="1"/>
</dbReference>
<dbReference type="GO" id="GO:0043296">
    <property type="term" value="C:apical junction complex"/>
    <property type="evidence" value="ECO:0007669"/>
    <property type="project" value="TreeGrafter"/>
</dbReference>
<dbReference type="AlphaFoldDB" id="A0A3B5LTC3"/>
<evidence type="ECO:0000256" key="4">
    <source>
        <dbReference type="ARBA" id="ARBA00023212"/>
    </source>
</evidence>
<proteinExistence type="inferred from homology"/>
<name>A0A3B5LTC3_9TELE</name>
<feature type="region of interest" description="Disordered" evidence="6">
    <location>
        <begin position="100"/>
        <end position="161"/>
    </location>
</feature>
<evidence type="ECO:0000259" key="7">
    <source>
        <dbReference type="PROSITE" id="PS51307"/>
    </source>
</evidence>
<dbReference type="Ensembl" id="ENSXCOT00000011186.1">
    <property type="protein sequence ID" value="ENSXCOP00000011059.1"/>
    <property type="gene ID" value="ENSXCOG00000008357.1"/>
</dbReference>
<reference evidence="8" key="2">
    <citation type="submission" date="2025-09" db="UniProtKB">
        <authorList>
            <consortium name="Ensembl"/>
        </authorList>
    </citation>
    <scope>IDENTIFICATION</scope>
</reference>
<dbReference type="InterPro" id="IPR014799">
    <property type="entry name" value="ASD2_dom"/>
</dbReference>
<sequence length="454" mass="51497">MEGQRSPSPQFSPQRLSDKPPVSLHDNKSHRVEHLVETQNTAARKVPIRIVHSEGSEEQENSPFLQQSDLLHGEVEGRSVAGFGTPPALGQDSVFCAFTRQRESETTAGTETQQAAQSNPYMTTVGDHPSSNTEEPGSKTESTELSEEEDQKREELARDIMGKDKSLADILDQSKMRTTMDLMEGIFPQEEQLLDGAQQRRKVQTKQSNPNRPVEEREKEDNMAAAVTMVTNSTYYSTSAPKAELLIKMKDMQDQEEEEDSEDELDIGLNNKKQELIDSLSKKLQVLREAKESLLEDILDNNALGDEVEARVQQVCRPNELEKFRMFVGDLDKVVSLLLSLSGRLARVENALNNLEEDATPEERRTLIEKRKLLIRQHEDAKELKENLDRREGVVCDILANYLPEDSLADYEHFVKMKSALIIEQRKLEDKIKLGEEQLKCLIDSLPIEQRLAM</sequence>
<feature type="compositionally biased region" description="Polar residues" evidence="6">
    <location>
        <begin position="1"/>
        <end position="15"/>
    </location>
</feature>
<feature type="compositionally biased region" description="Basic and acidic residues" evidence="6">
    <location>
        <begin position="150"/>
        <end position="161"/>
    </location>
</feature>
<evidence type="ECO:0000313" key="8">
    <source>
        <dbReference type="Ensembl" id="ENSXCOP00000011059.1"/>
    </source>
</evidence>
<protein>
    <recommendedName>
        <fullName evidence="7">ASD2 domain-containing protein</fullName>
    </recommendedName>
</protein>
<evidence type="ECO:0000256" key="5">
    <source>
        <dbReference type="SAM" id="Coils"/>
    </source>
</evidence>
<dbReference type="GO" id="GO:0030864">
    <property type="term" value="C:cortical actin cytoskeleton"/>
    <property type="evidence" value="ECO:0007669"/>
    <property type="project" value="TreeGrafter"/>
</dbReference>
<evidence type="ECO:0000256" key="6">
    <source>
        <dbReference type="SAM" id="MobiDB-lite"/>
    </source>
</evidence>
<keyword evidence="4" id="KW-0206">Cytoskeleton</keyword>
<feature type="domain" description="ASD2" evidence="7">
    <location>
        <begin position="154"/>
        <end position="447"/>
    </location>
</feature>
<keyword evidence="9" id="KW-1185">Reference proteome</keyword>
<evidence type="ECO:0000256" key="2">
    <source>
        <dbReference type="ARBA" id="ARBA00006469"/>
    </source>
</evidence>
<dbReference type="GO" id="GO:0007015">
    <property type="term" value="P:actin filament organization"/>
    <property type="evidence" value="ECO:0007669"/>
    <property type="project" value="TreeGrafter"/>
</dbReference>
<keyword evidence="5" id="KW-0175">Coiled coil</keyword>
<feature type="compositionally biased region" description="Low complexity" evidence="6">
    <location>
        <begin position="106"/>
        <end position="118"/>
    </location>
</feature>
<evidence type="ECO:0000313" key="9">
    <source>
        <dbReference type="Proteomes" id="UP000261380"/>
    </source>
</evidence>
<dbReference type="GO" id="GO:0016324">
    <property type="term" value="C:apical plasma membrane"/>
    <property type="evidence" value="ECO:0007669"/>
    <property type="project" value="TreeGrafter"/>
</dbReference>
<dbReference type="Proteomes" id="UP000261380">
    <property type="component" value="Unplaced"/>
</dbReference>
<dbReference type="PROSITE" id="PS51307">
    <property type="entry name" value="ASD2"/>
    <property type="match status" value="1"/>
</dbReference>
<keyword evidence="3" id="KW-0963">Cytoplasm</keyword>
<reference evidence="8" key="1">
    <citation type="submission" date="2025-08" db="UniProtKB">
        <authorList>
            <consortium name="Ensembl"/>
        </authorList>
    </citation>
    <scope>IDENTIFICATION</scope>
</reference>
<feature type="region of interest" description="Disordered" evidence="6">
    <location>
        <begin position="196"/>
        <end position="222"/>
    </location>
</feature>
<dbReference type="GO" id="GO:0051015">
    <property type="term" value="F:actin filament binding"/>
    <property type="evidence" value="ECO:0007669"/>
    <property type="project" value="InterPro"/>
</dbReference>
<feature type="region of interest" description="Disordered" evidence="6">
    <location>
        <begin position="1"/>
        <end position="68"/>
    </location>
</feature>
<accession>A0A3B5LTC3</accession>
<dbReference type="Pfam" id="PF08687">
    <property type="entry name" value="ASD2"/>
    <property type="match status" value="1"/>
</dbReference>
<evidence type="ECO:0000256" key="3">
    <source>
        <dbReference type="ARBA" id="ARBA00022490"/>
    </source>
</evidence>
<feature type="compositionally biased region" description="Basic and acidic residues" evidence="6">
    <location>
        <begin position="213"/>
        <end position="222"/>
    </location>
</feature>
<dbReference type="STRING" id="32473.ENSXCOP00000011059"/>
<feature type="coiled-coil region" evidence="5">
    <location>
        <begin position="242"/>
        <end position="297"/>
    </location>
</feature>
<feature type="coiled-coil region" evidence="5">
    <location>
        <begin position="338"/>
        <end position="391"/>
    </location>
</feature>
<dbReference type="Gene3D" id="6.10.250.3120">
    <property type="match status" value="1"/>
</dbReference>
<organism evidence="8 9">
    <name type="scientific">Xiphophorus couchianus</name>
    <name type="common">Monterrey platyfish</name>
    <dbReference type="NCBI Taxonomy" id="32473"/>
    <lineage>
        <taxon>Eukaryota</taxon>
        <taxon>Metazoa</taxon>
        <taxon>Chordata</taxon>
        <taxon>Craniata</taxon>
        <taxon>Vertebrata</taxon>
        <taxon>Euteleostomi</taxon>
        <taxon>Actinopterygii</taxon>
        <taxon>Neopterygii</taxon>
        <taxon>Teleostei</taxon>
        <taxon>Neoteleostei</taxon>
        <taxon>Acanthomorphata</taxon>
        <taxon>Ovalentaria</taxon>
        <taxon>Atherinomorphae</taxon>
        <taxon>Cyprinodontiformes</taxon>
        <taxon>Poeciliidae</taxon>
        <taxon>Poeciliinae</taxon>
        <taxon>Xiphophorus</taxon>
    </lineage>
</organism>
<dbReference type="InterPro" id="IPR027685">
    <property type="entry name" value="Shroom_fam"/>
</dbReference>
<feature type="compositionally biased region" description="Basic and acidic residues" evidence="6">
    <location>
        <begin position="25"/>
        <end position="36"/>
    </location>
</feature>